<dbReference type="AlphaFoldDB" id="A0A0J6XYS7"/>
<dbReference type="STRING" id="404692.A0A0J6XYS7"/>
<feature type="compositionally biased region" description="Polar residues" evidence="5">
    <location>
        <begin position="324"/>
        <end position="343"/>
    </location>
</feature>
<feature type="compositionally biased region" description="Basic and acidic residues" evidence="5">
    <location>
        <begin position="571"/>
        <end position="580"/>
    </location>
</feature>
<feature type="compositionally biased region" description="Polar residues" evidence="5">
    <location>
        <begin position="234"/>
        <end position="244"/>
    </location>
</feature>
<dbReference type="InterPro" id="IPR013088">
    <property type="entry name" value="Znf_NHR/GATA"/>
</dbReference>
<feature type="compositionally biased region" description="Low complexity" evidence="5">
    <location>
        <begin position="348"/>
        <end position="362"/>
    </location>
</feature>
<dbReference type="OrthoDB" id="2162994at2759"/>
<dbReference type="SUPFAM" id="SSF57716">
    <property type="entry name" value="Glucocorticoid receptor-like (DNA-binding domain)"/>
    <property type="match status" value="1"/>
</dbReference>
<dbReference type="PANTHER" id="PTHR45658">
    <property type="entry name" value="GATA TRANSCRIPTION FACTOR"/>
    <property type="match status" value="1"/>
</dbReference>
<feature type="region of interest" description="Disordered" evidence="5">
    <location>
        <begin position="604"/>
        <end position="623"/>
    </location>
</feature>
<dbReference type="InterPro" id="IPR051140">
    <property type="entry name" value="GATA_TF"/>
</dbReference>
<dbReference type="EMBL" id="DS028093">
    <property type="protein sequence ID" value="KMO99903.1"/>
    <property type="molecule type" value="Genomic_DNA"/>
</dbReference>
<protein>
    <recommendedName>
        <fullName evidence="6">GATA-type domain-containing protein</fullName>
    </recommendedName>
</protein>
<feature type="domain" description="GATA-type" evidence="6">
    <location>
        <begin position="558"/>
        <end position="593"/>
    </location>
</feature>
<evidence type="ECO:0000256" key="3">
    <source>
        <dbReference type="ARBA" id="ARBA00022833"/>
    </source>
</evidence>
<dbReference type="SMART" id="SM00401">
    <property type="entry name" value="ZnF_GATA"/>
    <property type="match status" value="1"/>
</dbReference>
<dbReference type="InterPro" id="IPR000679">
    <property type="entry name" value="Znf_GATA"/>
</dbReference>
<dbReference type="PROSITE" id="PS50114">
    <property type="entry name" value="GATA_ZN_FINGER_2"/>
    <property type="match status" value="1"/>
</dbReference>
<dbReference type="GO" id="GO:0043565">
    <property type="term" value="F:sequence-specific DNA binding"/>
    <property type="evidence" value="ECO:0007669"/>
    <property type="project" value="InterPro"/>
</dbReference>
<organism evidence="7 8">
    <name type="scientific">Coccidioides immitis RMSCC 2394</name>
    <dbReference type="NCBI Taxonomy" id="404692"/>
    <lineage>
        <taxon>Eukaryota</taxon>
        <taxon>Fungi</taxon>
        <taxon>Dikarya</taxon>
        <taxon>Ascomycota</taxon>
        <taxon>Pezizomycotina</taxon>
        <taxon>Eurotiomycetes</taxon>
        <taxon>Eurotiomycetidae</taxon>
        <taxon>Onygenales</taxon>
        <taxon>Onygenaceae</taxon>
        <taxon>Coccidioides</taxon>
    </lineage>
</organism>
<dbReference type="CDD" id="cd00202">
    <property type="entry name" value="ZnF_GATA"/>
    <property type="match status" value="1"/>
</dbReference>
<accession>A0A0J6XYS7</accession>
<feature type="region of interest" description="Disordered" evidence="5">
    <location>
        <begin position="132"/>
        <end position="298"/>
    </location>
</feature>
<evidence type="ECO:0000259" key="6">
    <source>
        <dbReference type="PROSITE" id="PS50114"/>
    </source>
</evidence>
<keyword evidence="1" id="KW-0479">Metal-binding</keyword>
<dbReference type="PANTHER" id="PTHR45658:SF122">
    <property type="entry name" value="GATA ZINC FINGER DOMAIN-CONTAINING PROTEIN 6"/>
    <property type="match status" value="1"/>
</dbReference>
<dbReference type="Proteomes" id="UP000054565">
    <property type="component" value="Unassembled WGS sequence"/>
</dbReference>
<keyword evidence="3" id="KW-0862">Zinc</keyword>
<keyword evidence="2 4" id="KW-0863">Zinc-finger</keyword>
<proteinExistence type="predicted"/>
<name>A0A0J6XYS7_COCIT</name>
<feature type="region of interest" description="Disordered" evidence="5">
    <location>
        <begin position="310"/>
        <end position="372"/>
    </location>
</feature>
<feature type="compositionally biased region" description="Basic and acidic residues" evidence="5">
    <location>
        <begin position="218"/>
        <end position="228"/>
    </location>
</feature>
<evidence type="ECO:0000313" key="8">
    <source>
        <dbReference type="Proteomes" id="UP000054565"/>
    </source>
</evidence>
<feature type="compositionally biased region" description="Polar residues" evidence="5">
    <location>
        <begin position="251"/>
        <end position="275"/>
    </location>
</feature>
<feature type="compositionally biased region" description="Basic and acidic residues" evidence="5">
    <location>
        <begin position="527"/>
        <end position="541"/>
    </location>
</feature>
<sequence>MGGPVGWVCPEICCSPISPSSRLEKAIQKLPASLSIHFFYFLSRSIPAELDLGYLDDIQDTLEKPLAEKRSKLECSIRPEGGERKNKPKLYILGMGTVEAGPSHWPRFAPSMPHHVTFPLSQREGHAMEDSANKVNASGGHPSAESLPSIGFLDLGKSNSASPRSQVHRQPVAANGSPPVSPTTGAYQPGRPQHKYSSSLQNYSSISAGYPYSPNRLPVRDAETDQHQHPPLPQTHSNQRQSLPSIHEALGSNSLSFQPPSSATTAAPHTQSLATSHAPLPPGVESTNGPPNPFAHTACSVPFAQEPFANHLSGKPASIRSEGQRSSVASIRSQESRNPSIMSLGSGRSPTQSSRTAQSQASGCDIQGAGLTGSMPSPSAYGAYPPGYQYPPNGSQPHVARPPALYEVKGNSTIEPGKAGAISRAPSVPYGESVKRQLDVFDLQAAWNEVGDASAKTMDFSRIHATRMYQSNRADQTLPTLGEIDDLLQLQRRNLEALGRIRNAVLDQEHAIAQQRERMRMMQSERGYNHDRSTGYREEFKGSGGFAGGDAKKRRGKPAPPGKCHSCNRSETPEWRRGPDGARTLCNACGLHFAKLSRKLGPEAAARLRSRNMVDPRTPAAQP</sequence>
<dbReference type="GO" id="GO:0008270">
    <property type="term" value="F:zinc ion binding"/>
    <property type="evidence" value="ECO:0007669"/>
    <property type="project" value="UniProtKB-KW"/>
</dbReference>
<dbReference type="Pfam" id="PF00320">
    <property type="entry name" value="GATA"/>
    <property type="match status" value="1"/>
</dbReference>
<reference evidence="8" key="1">
    <citation type="journal article" date="2010" name="Genome Res.">
        <title>Population genomic sequencing of Coccidioides fungi reveals recent hybridization and transposon control.</title>
        <authorList>
            <person name="Neafsey D.E."/>
            <person name="Barker B.M."/>
            <person name="Sharpton T.J."/>
            <person name="Stajich J.E."/>
            <person name="Park D.J."/>
            <person name="Whiston E."/>
            <person name="Hung C.-Y."/>
            <person name="McMahan C."/>
            <person name="White J."/>
            <person name="Sykes S."/>
            <person name="Heiman D."/>
            <person name="Young S."/>
            <person name="Zeng Q."/>
            <person name="Abouelleil A."/>
            <person name="Aftuck L."/>
            <person name="Bessette D."/>
            <person name="Brown A."/>
            <person name="FitzGerald M."/>
            <person name="Lui A."/>
            <person name="Macdonald J.P."/>
            <person name="Priest M."/>
            <person name="Orbach M.J."/>
            <person name="Galgiani J.N."/>
            <person name="Kirkland T.N."/>
            <person name="Cole G.T."/>
            <person name="Birren B.W."/>
            <person name="Henn M.R."/>
            <person name="Taylor J.W."/>
            <person name="Rounsley S.D."/>
        </authorList>
    </citation>
    <scope>NUCLEOTIDE SEQUENCE [LARGE SCALE GENOMIC DNA]</scope>
    <source>
        <strain evidence="8">RMSCC 2394</strain>
    </source>
</reference>
<dbReference type="PROSITE" id="PS00344">
    <property type="entry name" value="GATA_ZN_FINGER_1"/>
    <property type="match status" value="1"/>
</dbReference>
<evidence type="ECO:0000313" key="7">
    <source>
        <dbReference type="EMBL" id="KMO99903.1"/>
    </source>
</evidence>
<evidence type="ECO:0000256" key="4">
    <source>
        <dbReference type="PROSITE-ProRule" id="PRU00094"/>
    </source>
</evidence>
<dbReference type="Gene3D" id="3.30.50.10">
    <property type="entry name" value="Erythroid Transcription Factor GATA-1, subunit A"/>
    <property type="match status" value="1"/>
</dbReference>
<evidence type="ECO:0000256" key="2">
    <source>
        <dbReference type="ARBA" id="ARBA00022771"/>
    </source>
</evidence>
<feature type="region of interest" description="Disordered" evidence="5">
    <location>
        <begin position="527"/>
        <end position="581"/>
    </location>
</feature>
<feature type="compositionally biased region" description="Low complexity" evidence="5">
    <location>
        <begin position="197"/>
        <end position="207"/>
    </location>
</feature>
<dbReference type="GO" id="GO:0006355">
    <property type="term" value="P:regulation of DNA-templated transcription"/>
    <property type="evidence" value="ECO:0007669"/>
    <property type="project" value="InterPro"/>
</dbReference>
<evidence type="ECO:0000256" key="5">
    <source>
        <dbReference type="SAM" id="MobiDB-lite"/>
    </source>
</evidence>
<gene>
    <name evidence="7" type="ORF">CIRG_00046</name>
</gene>
<evidence type="ECO:0000256" key="1">
    <source>
        <dbReference type="ARBA" id="ARBA00022723"/>
    </source>
</evidence>